<dbReference type="GO" id="GO:0000162">
    <property type="term" value="P:L-tryptophan biosynthetic process"/>
    <property type="evidence" value="ECO:0007669"/>
    <property type="project" value="TreeGrafter"/>
</dbReference>
<dbReference type="InterPro" id="IPR005801">
    <property type="entry name" value="ADC_synthase"/>
</dbReference>
<evidence type="ECO:0000259" key="4">
    <source>
        <dbReference type="Pfam" id="PF04715"/>
    </source>
</evidence>
<comment type="caution">
    <text evidence="5">The sequence shown here is derived from an EMBL/GenBank/DDBJ whole genome shotgun (WGS) entry which is preliminary data.</text>
</comment>
<proteinExistence type="predicted"/>
<evidence type="ECO:0000259" key="3">
    <source>
        <dbReference type="Pfam" id="PF00425"/>
    </source>
</evidence>
<feature type="domain" description="Chorismate-utilising enzyme C-terminal" evidence="3">
    <location>
        <begin position="178"/>
        <end position="436"/>
    </location>
</feature>
<dbReference type="PANTHER" id="PTHR11236">
    <property type="entry name" value="AMINOBENZOATE/ANTHRANILATE SYNTHASE"/>
    <property type="match status" value="1"/>
</dbReference>
<organism evidence="5 6">
    <name type="scientific">Oceanospirillum sediminis</name>
    <dbReference type="NCBI Taxonomy" id="2760088"/>
    <lineage>
        <taxon>Bacteria</taxon>
        <taxon>Pseudomonadati</taxon>
        <taxon>Pseudomonadota</taxon>
        <taxon>Gammaproteobacteria</taxon>
        <taxon>Oceanospirillales</taxon>
        <taxon>Oceanospirillaceae</taxon>
        <taxon>Oceanospirillum</taxon>
    </lineage>
</organism>
<dbReference type="InterPro" id="IPR006805">
    <property type="entry name" value="Anth_synth_I_N"/>
</dbReference>
<dbReference type="NCBIfam" id="TIGR00553">
    <property type="entry name" value="pabB"/>
    <property type="match status" value="1"/>
</dbReference>
<name>A0A839IX31_9GAMM</name>
<dbReference type="PRINTS" id="PR00095">
    <property type="entry name" value="ANTSNTHASEI"/>
</dbReference>
<evidence type="ECO:0000256" key="2">
    <source>
        <dbReference type="ARBA" id="ARBA00022679"/>
    </source>
</evidence>
<gene>
    <name evidence="5" type="primary">pabB</name>
    <name evidence="5" type="ORF">H4O21_20210</name>
</gene>
<evidence type="ECO:0000313" key="5">
    <source>
        <dbReference type="EMBL" id="MBB1488937.1"/>
    </source>
</evidence>
<dbReference type="GO" id="GO:0046820">
    <property type="term" value="F:4-amino-4-deoxychorismate synthase activity"/>
    <property type="evidence" value="ECO:0007669"/>
    <property type="project" value="UniProtKB-EC"/>
</dbReference>
<dbReference type="Pfam" id="PF04715">
    <property type="entry name" value="Anth_synt_I_N"/>
    <property type="match status" value="1"/>
</dbReference>
<dbReference type="InterPro" id="IPR005802">
    <property type="entry name" value="ADC_synth_comp_1"/>
</dbReference>
<keyword evidence="6" id="KW-1185">Reference proteome</keyword>
<dbReference type="Pfam" id="PF00425">
    <property type="entry name" value="Chorismate_bind"/>
    <property type="match status" value="1"/>
</dbReference>
<sequence>MSAISIISLPYQSGTHYFQQIRHLTCPVLLDSGYPDSPSGRFDIVSAEPAEKIHYELDSHIPALDQLHNRLKALCPNPNDLPDTELPFTGGFIGGLSYDLGRQLESLPEQAKKDTDFPVLIGGIYNWAVICDHQKKNSWLLAPETELELWQTRLTGSSSENTLPAFRITAPFRSHISQQEYCRQFSTIIDYIRAGDCYQINFAQRFSALAEGDCWQAWLKMRAATPAPFSAYLDFDQHKILSVSPERFLELHQGRVETKPIKGTAPRHDNPVQDKAIADELSNSIKNRAENLMIVDLLRNDLSRVCQPGSVQVPHLFALESYANVHHLVSTVTGRLQLDKDATELLKASFPGGSITGAPKIRAMEIIDELEPHQRNIYCGSVAYIDFRGHMDSSITIRTILASQQDETQWRMDCWAGGGIVYDSEAHSEYQETLHKVGKIISSLQPDFLNQTDSSTSE</sequence>
<dbReference type="RefSeq" id="WP_182810709.1">
    <property type="nucleotide sequence ID" value="NZ_JACJFM010000039.1"/>
</dbReference>
<protein>
    <recommendedName>
        <fullName evidence="1">aminodeoxychorismate synthase</fullName>
        <ecNumber evidence="1">2.6.1.85</ecNumber>
    </recommendedName>
</protein>
<dbReference type="EC" id="2.6.1.85" evidence="1"/>
<dbReference type="Gene3D" id="3.60.120.10">
    <property type="entry name" value="Anthranilate synthase"/>
    <property type="match status" value="1"/>
</dbReference>
<keyword evidence="5" id="KW-0032">Aminotransferase</keyword>
<dbReference type="Proteomes" id="UP000565262">
    <property type="component" value="Unassembled WGS sequence"/>
</dbReference>
<evidence type="ECO:0000313" key="6">
    <source>
        <dbReference type="Proteomes" id="UP000565262"/>
    </source>
</evidence>
<dbReference type="PANTHER" id="PTHR11236:SF50">
    <property type="entry name" value="AMINODEOXYCHORISMATE SYNTHASE COMPONENT 1"/>
    <property type="match status" value="1"/>
</dbReference>
<dbReference type="InterPro" id="IPR019999">
    <property type="entry name" value="Anth_synth_I-like"/>
</dbReference>
<accession>A0A839IX31</accession>
<feature type="domain" description="Anthranilate synthase component I N-terminal" evidence="4">
    <location>
        <begin position="17"/>
        <end position="138"/>
    </location>
</feature>
<dbReference type="EMBL" id="JACJFM010000039">
    <property type="protein sequence ID" value="MBB1488937.1"/>
    <property type="molecule type" value="Genomic_DNA"/>
</dbReference>
<dbReference type="GO" id="GO:0009396">
    <property type="term" value="P:folic acid-containing compound biosynthetic process"/>
    <property type="evidence" value="ECO:0007669"/>
    <property type="project" value="InterPro"/>
</dbReference>
<keyword evidence="2 5" id="KW-0808">Transferase</keyword>
<dbReference type="InterPro" id="IPR015890">
    <property type="entry name" value="Chorismate_C"/>
</dbReference>
<evidence type="ECO:0000256" key="1">
    <source>
        <dbReference type="ARBA" id="ARBA00013139"/>
    </source>
</evidence>
<dbReference type="AlphaFoldDB" id="A0A839IX31"/>
<dbReference type="SUPFAM" id="SSF56322">
    <property type="entry name" value="ADC synthase"/>
    <property type="match status" value="1"/>
</dbReference>
<reference evidence="5 6" key="1">
    <citation type="submission" date="2020-08" db="EMBL/GenBank/DDBJ databases">
        <title>Oceanospirillum sp. nov. isolated from marine sediment.</title>
        <authorList>
            <person name="Ji X."/>
        </authorList>
    </citation>
    <scope>NUCLEOTIDE SEQUENCE [LARGE SCALE GENOMIC DNA]</scope>
    <source>
        <strain evidence="5 6">D5</strain>
    </source>
</reference>